<comment type="similarity">
    <text evidence="6">Belongs to the class-I pyridoxal-phosphate-dependent aminotransferase family. Alanine aminotransferase subfamily.</text>
</comment>
<dbReference type="Gene3D" id="3.90.1150.10">
    <property type="entry name" value="Aspartate Aminotransferase, domain 1"/>
    <property type="match status" value="1"/>
</dbReference>
<keyword evidence="3" id="KW-0032">Aminotransferase</keyword>
<dbReference type="InterPro" id="IPR015421">
    <property type="entry name" value="PyrdxlP-dep_Trfase_major"/>
</dbReference>
<dbReference type="Gene3D" id="3.40.640.10">
    <property type="entry name" value="Type I PLP-dependent aspartate aminotransferase-like (Major domain)"/>
    <property type="match status" value="1"/>
</dbReference>
<gene>
    <name evidence="8" type="ORF">TL16_g11961</name>
</gene>
<evidence type="ECO:0000256" key="4">
    <source>
        <dbReference type="ARBA" id="ARBA00022679"/>
    </source>
</evidence>
<dbReference type="AlphaFoldDB" id="A0A9W7BMA5"/>
<feature type="non-terminal residue" evidence="8">
    <location>
        <position position="1"/>
    </location>
</feature>
<dbReference type="PANTHER" id="PTHR11751:SF29">
    <property type="entry name" value="ALANINE TRANSAMINASE"/>
    <property type="match status" value="1"/>
</dbReference>
<comment type="subunit">
    <text evidence="2">Homodimer.</text>
</comment>
<dbReference type="GO" id="GO:0030170">
    <property type="term" value="F:pyridoxal phosphate binding"/>
    <property type="evidence" value="ECO:0007669"/>
    <property type="project" value="InterPro"/>
</dbReference>
<proteinExistence type="inferred from homology"/>
<organism evidence="8 9">
    <name type="scientific">Triparma laevis f. inornata</name>
    <dbReference type="NCBI Taxonomy" id="1714386"/>
    <lineage>
        <taxon>Eukaryota</taxon>
        <taxon>Sar</taxon>
        <taxon>Stramenopiles</taxon>
        <taxon>Ochrophyta</taxon>
        <taxon>Bolidophyceae</taxon>
        <taxon>Parmales</taxon>
        <taxon>Triparmaceae</taxon>
        <taxon>Triparma</taxon>
    </lineage>
</organism>
<evidence type="ECO:0000313" key="9">
    <source>
        <dbReference type="Proteomes" id="UP001162640"/>
    </source>
</evidence>
<evidence type="ECO:0000313" key="8">
    <source>
        <dbReference type="EMBL" id="GMH91111.1"/>
    </source>
</evidence>
<evidence type="ECO:0000256" key="6">
    <source>
        <dbReference type="ARBA" id="ARBA00025785"/>
    </source>
</evidence>
<dbReference type="Gene3D" id="1.10.287.1970">
    <property type="match status" value="1"/>
</dbReference>
<reference evidence="9" key="1">
    <citation type="journal article" date="2023" name="Commun. Biol.">
        <title>Genome analysis of Parmales, the sister group of diatoms, reveals the evolutionary specialization of diatoms from phago-mixotrophs to photoautotrophs.</title>
        <authorList>
            <person name="Ban H."/>
            <person name="Sato S."/>
            <person name="Yoshikawa S."/>
            <person name="Yamada K."/>
            <person name="Nakamura Y."/>
            <person name="Ichinomiya M."/>
            <person name="Sato N."/>
            <person name="Blanc-Mathieu R."/>
            <person name="Endo H."/>
            <person name="Kuwata A."/>
            <person name="Ogata H."/>
        </authorList>
    </citation>
    <scope>NUCLEOTIDE SEQUENCE [LARGE SCALE GENOMIC DNA]</scope>
</reference>
<evidence type="ECO:0000256" key="2">
    <source>
        <dbReference type="ARBA" id="ARBA00011738"/>
    </source>
</evidence>
<comment type="caution">
    <text evidence="8">The sequence shown here is derived from an EMBL/GenBank/DDBJ whole genome shotgun (WGS) entry which is preliminary data.</text>
</comment>
<dbReference type="InterPro" id="IPR004839">
    <property type="entry name" value="Aminotransferase_I/II_large"/>
</dbReference>
<dbReference type="InterPro" id="IPR045088">
    <property type="entry name" value="ALAT1/2-like"/>
</dbReference>
<dbReference type="Pfam" id="PF00155">
    <property type="entry name" value="Aminotran_1_2"/>
    <property type="match status" value="1"/>
</dbReference>
<evidence type="ECO:0000256" key="5">
    <source>
        <dbReference type="ARBA" id="ARBA00022898"/>
    </source>
</evidence>
<dbReference type="CDD" id="cd00609">
    <property type="entry name" value="AAT_like"/>
    <property type="match status" value="1"/>
</dbReference>
<dbReference type="Proteomes" id="UP001162640">
    <property type="component" value="Unassembled WGS sequence"/>
</dbReference>
<evidence type="ECO:0000259" key="7">
    <source>
        <dbReference type="Pfam" id="PF00155"/>
    </source>
</evidence>
<dbReference type="GO" id="GO:0004021">
    <property type="term" value="F:L-alanine:2-oxoglutarate aminotransferase activity"/>
    <property type="evidence" value="ECO:0007669"/>
    <property type="project" value="TreeGrafter"/>
</dbReference>
<dbReference type="InterPro" id="IPR015422">
    <property type="entry name" value="PyrdxlP-dep_Trfase_small"/>
</dbReference>
<dbReference type="SUPFAM" id="SSF53383">
    <property type="entry name" value="PLP-dependent transferases"/>
    <property type="match status" value="1"/>
</dbReference>
<feature type="domain" description="Aminotransferase class I/classII large" evidence="7">
    <location>
        <begin position="69"/>
        <end position="430"/>
    </location>
</feature>
<dbReference type="FunFam" id="3.90.1150.10:FF:000151">
    <property type="entry name" value="Alanine aminotransferase 2"/>
    <property type="match status" value="1"/>
</dbReference>
<comment type="cofactor">
    <cofactor evidence="1">
        <name>pyridoxal 5'-phosphate</name>
        <dbReference type="ChEBI" id="CHEBI:597326"/>
    </cofactor>
</comment>
<name>A0A9W7BMA5_9STRA</name>
<keyword evidence="4" id="KW-0808">Transferase</keyword>
<dbReference type="EMBL" id="BLQM01000464">
    <property type="protein sequence ID" value="GMH91111.1"/>
    <property type="molecule type" value="Genomic_DNA"/>
</dbReference>
<dbReference type="FunFam" id="1.10.287.1970:FF:000001">
    <property type="entry name" value="Alanine aminotransferase 2"/>
    <property type="match status" value="1"/>
</dbReference>
<evidence type="ECO:0000256" key="1">
    <source>
        <dbReference type="ARBA" id="ARBA00001933"/>
    </source>
</evidence>
<dbReference type="InterPro" id="IPR015424">
    <property type="entry name" value="PyrdxlP-dep_Trfase"/>
</dbReference>
<evidence type="ECO:0000256" key="3">
    <source>
        <dbReference type="ARBA" id="ARBA00022576"/>
    </source>
</evidence>
<protein>
    <recommendedName>
        <fullName evidence="7">Aminotransferase class I/classII large domain-containing protein</fullName>
    </recommendedName>
</protein>
<dbReference type="FunFam" id="3.40.640.10:FF:000012">
    <property type="entry name" value="alanine aminotransferase 2"/>
    <property type="match status" value="1"/>
</dbReference>
<sequence>MQYAVRGQVVMKAETLMAEGKDIIFTNIGNPHSVGQKPITFYRQVLALCDLPTEYGVDHPDCEKMFPLDVIERAREINGAIGGSGTGAYTGSQGVLKFRQDIAAFIEARDGHPCLPGNIFMTNGASSGIQAILTGLIADMNDAVMIPIPQYPIYSALIALLGGRQVGYALKAQLDKAESEGLRVKALAMINPGNPTGQVLSEEDVFTVCKFCCENGIVLLSDEVYQRNVYAPGKEFHSAKKVAMDRESELRNLQLVSFHSTSKGLIGECGRRGGYMELYNIDTFVQSQIYKLASAGLCSGVNGQIMTSLMVKPPAEGGESFDLFTKEESEIMDSMKRKAKMLVKGLNEIEGIDCEDAEGAMYAFPRIQIPQKAIDVARKKKQSPDTLYAISLLEETGLCVVPASGFGQAEGRIGFRTTFLPPDDVMENAVQDFKRHHELFCEKYA</sequence>
<feature type="non-terminal residue" evidence="8">
    <location>
        <position position="445"/>
    </location>
</feature>
<accession>A0A9W7BMA5</accession>
<keyword evidence="5" id="KW-0663">Pyridoxal phosphate</keyword>
<dbReference type="PANTHER" id="PTHR11751">
    <property type="entry name" value="ALANINE AMINOTRANSFERASE"/>
    <property type="match status" value="1"/>
</dbReference>